<organism evidence="3 4">
    <name type="scientific">Melghiribacillus thermohalophilus</name>
    <dbReference type="NCBI Taxonomy" id="1324956"/>
    <lineage>
        <taxon>Bacteria</taxon>
        <taxon>Bacillati</taxon>
        <taxon>Bacillota</taxon>
        <taxon>Bacilli</taxon>
        <taxon>Bacillales</taxon>
        <taxon>Bacillaceae</taxon>
        <taxon>Melghiribacillus</taxon>
    </lineage>
</organism>
<evidence type="ECO:0000313" key="3">
    <source>
        <dbReference type="EMBL" id="TCT19973.1"/>
    </source>
</evidence>
<proteinExistence type="predicted"/>
<name>A0A4R3MYZ6_9BACI</name>
<evidence type="ECO:0000313" key="4">
    <source>
        <dbReference type="Proteomes" id="UP000294650"/>
    </source>
</evidence>
<keyword evidence="1" id="KW-0175">Coiled coil</keyword>
<dbReference type="EMBL" id="SMAN01000015">
    <property type="protein sequence ID" value="TCT19973.1"/>
    <property type="molecule type" value="Genomic_DNA"/>
</dbReference>
<accession>A0A4R3MYZ6</accession>
<sequence length="219" mass="26495">MGKKRRVDHDREPYYADEQQTMVYLRSELDRYKNQLKQIQQRIRFRQFDSLLEENENLLLKIEKLQEQLERAKREAHHHKETDGYKKVMLNDSIYIARLNKKEEEKQKLKAKIQLLEKEREELNERIEQLEGRVRSFHNLEANLTKKILDLTEEKENMLRQTEEEKGACEEEVKTYRKANERLYAKIYELESELKQNRNGQEVLDHHEESSSESSSSSQ</sequence>
<protein>
    <submittedName>
        <fullName evidence="3">Uncharacterized protein</fullName>
    </submittedName>
</protein>
<evidence type="ECO:0000256" key="2">
    <source>
        <dbReference type="SAM" id="MobiDB-lite"/>
    </source>
</evidence>
<reference evidence="3 4" key="1">
    <citation type="submission" date="2019-03" db="EMBL/GenBank/DDBJ databases">
        <title>Genomic Encyclopedia of Type Strains, Phase IV (KMG-IV): sequencing the most valuable type-strain genomes for metagenomic binning, comparative biology and taxonomic classification.</title>
        <authorList>
            <person name="Goeker M."/>
        </authorList>
    </citation>
    <scope>NUCLEOTIDE SEQUENCE [LARGE SCALE GENOMIC DNA]</scope>
    <source>
        <strain evidence="3 4">DSM 25894</strain>
    </source>
</reference>
<dbReference type="Proteomes" id="UP000294650">
    <property type="component" value="Unassembled WGS sequence"/>
</dbReference>
<dbReference type="RefSeq" id="WP_132372239.1">
    <property type="nucleotide sequence ID" value="NZ_SMAN01000015.1"/>
</dbReference>
<comment type="caution">
    <text evidence="3">The sequence shown here is derived from an EMBL/GenBank/DDBJ whole genome shotgun (WGS) entry which is preliminary data.</text>
</comment>
<feature type="region of interest" description="Disordered" evidence="2">
    <location>
        <begin position="196"/>
        <end position="219"/>
    </location>
</feature>
<keyword evidence="4" id="KW-1185">Reference proteome</keyword>
<gene>
    <name evidence="3" type="ORF">EDD68_11523</name>
</gene>
<evidence type="ECO:0000256" key="1">
    <source>
        <dbReference type="SAM" id="Coils"/>
    </source>
</evidence>
<dbReference type="AlphaFoldDB" id="A0A4R3MYZ6"/>
<feature type="coiled-coil region" evidence="1">
    <location>
        <begin position="15"/>
        <end position="193"/>
    </location>
</feature>